<dbReference type="EMBL" id="PP179325">
    <property type="protein sequence ID" value="XAI70557.1"/>
    <property type="molecule type" value="Genomic_DNA"/>
</dbReference>
<name>A0AAU6W2W2_9VIRU</name>
<protein>
    <submittedName>
        <fullName evidence="1">Uncharacterized protein</fullName>
    </submittedName>
</protein>
<organism evidence="1">
    <name type="scientific">Pseudomonas phage Touem01</name>
    <dbReference type="NCBI Taxonomy" id="3138548"/>
    <lineage>
        <taxon>Viruses</taxon>
    </lineage>
</organism>
<proteinExistence type="predicted"/>
<evidence type="ECO:0000313" key="1">
    <source>
        <dbReference type="EMBL" id="XAI70557.1"/>
    </source>
</evidence>
<accession>A0AAU6W2W2</accession>
<gene>
    <name evidence="1" type="ORF">Touem01_00028</name>
</gene>
<sequence length="65" mass="7305">MQQAPGQAIIAPGKAAREQEAKDFILARCQVTSRNDLDAYPHAAARFHEAVRKPFLAWKEQSTRL</sequence>
<reference evidence="1" key="1">
    <citation type="journal article" date="2024" name="J. Gen. Virol.">
        <title>Novel phages of Pseudomonas syringae unveil numerous potential auxiliary metabolic genes.</title>
        <authorList>
            <person name="Feltin C."/>
            <person name="Garneau J.R."/>
            <person name="Morris C.E."/>
            <person name="Berard A."/>
            <person name="Torres-Barcelo C."/>
        </authorList>
    </citation>
    <scope>NUCLEOTIDE SEQUENCE</scope>
</reference>